<dbReference type="Proteomes" id="UP000295043">
    <property type="component" value="Unassembled WGS sequence"/>
</dbReference>
<sequence>MKSLAVLGETLGNNSRTQLKIATAEPIPSPTPWPNANARLLGLGVGLPVKPLDRLAQFSPLEFERFTLEWATDYLSGIEDVVEVQQRGGAGDKGRDVIVWLDSSDISPRRWRLYQCKHYASRLSTATASSEIGKVLYYTFIGDYCPPEEYWFITHLGVVGTLQDLLDEPSKLKAHILANWSDHCADKIMKESVPLSAELTKHIQAFDFSIFKAKQPLDLINEHAKTRYHLPVFGLPLIDRPKPPAPPSTVSPGEMGYVSQLFDVIGENLGISVGQVTDFAHSDPHRRLFERSRITFYCAENLKELARDQMADAGFFETLVDEFHDGLYHVHTDDAGTGLKNLKATIQAAQSLQLGGHALSQHVVANDREGICHHMANDDRVRWCKT</sequence>
<dbReference type="Pfam" id="PF20282">
    <property type="entry name" value="CTD6"/>
    <property type="match status" value="1"/>
</dbReference>
<organism evidence="2 3">
    <name type="scientific">Sinorhizobium americanum</name>
    <dbReference type="NCBI Taxonomy" id="194963"/>
    <lineage>
        <taxon>Bacteria</taxon>
        <taxon>Pseudomonadati</taxon>
        <taxon>Pseudomonadota</taxon>
        <taxon>Alphaproteobacteria</taxon>
        <taxon>Hyphomicrobiales</taxon>
        <taxon>Rhizobiaceae</taxon>
        <taxon>Sinorhizobium/Ensifer group</taxon>
        <taxon>Sinorhizobium</taxon>
    </lineage>
</organism>
<reference evidence="2 3" key="1">
    <citation type="submission" date="2019-03" db="EMBL/GenBank/DDBJ databases">
        <title>Genomic Encyclopedia of Type Strains, Phase IV (KMG-V): Genome sequencing to study the core and pangenomes of soil and plant-associated prokaryotes.</title>
        <authorList>
            <person name="Whitman W."/>
        </authorList>
    </citation>
    <scope>NUCLEOTIDE SEQUENCE [LARGE SCALE GENOMIC DNA]</scope>
    <source>
        <strain evidence="2 3">23C40</strain>
    </source>
</reference>
<protein>
    <recommendedName>
        <fullName evidence="1">ABC-three component systems C-terminal domain-containing protein</fullName>
    </recommendedName>
</protein>
<gene>
    <name evidence="2" type="ORF">EV184_11268</name>
</gene>
<comment type="caution">
    <text evidence="2">The sequence shown here is derived from an EMBL/GenBank/DDBJ whole genome shotgun (WGS) entry which is preliminary data.</text>
</comment>
<name>A0A4R2BPI3_9HYPH</name>
<dbReference type="AlphaFoldDB" id="A0A4R2BPI3"/>
<proteinExistence type="predicted"/>
<evidence type="ECO:0000259" key="1">
    <source>
        <dbReference type="Pfam" id="PF20282"/>
    </source>
</evidence>
<evidence type="ECO:0000313" key="2">
    <source>
        <dbReference type="EMBL" id="TCN28685.1"/>
    </source>
</evidence>
<dbReference type="InterPro" id="IPR046914">
    <property type="entry name" value="ABC-3C_CTD6"/>
</dbReference>
<accession>A0A4R2BPI3</accession>
<dbReference type="EMBL" id="SLVU01000012">
    <property type="protein sequence ID" value="TCN28685.1"/>
    <property type="molecule type" value="Genomic_DNA"/>
</dbReference>
<evidence type="ECO:0000313" key="3">
    <source>
        <dbReference type="Proteomes" id="UP000295043"/>
    </source>
</evidence>
<feature type="domain" description="ABC-three component systems C-terminal" evidence="1">
    <location>
        <begin position="254"/>
        <end position="383"/>
    </location>
</feature>